<feature type="transmembrane region" description="Helical" evidence="5">
    <location>
        <begin position="124"/>
        <end position="147"/>
    </location>
</feature>
<keyword evidence="4 5" id="KW-0472">Membrane</keyword>
<dbReference type="Pfam" id="PF01027">
    <property type="entry name" value="Bax1-I"/>
    <property type="match status" value="1"/>
</dbReference>
<comment type="subcellular location">
    <subcellularLocation>
        <location evidence="1">Membrane</location>
        <topology evidence="1">Multi-pass membrane protein</topology>
    </subcellularLocation>
</comment>
<feature type="transmembrane region" description="Helical" evidence="5">
    <location>
        <begin position="216"/>
        <end position="237"/>
    </location>
</feature>
<evidence type="ECO:0000256" key="5">
    <source>
        <dbReference type="RuleBase" id="RU004379"/>
    </source>
</evidence>
<dbReference type="InterPro" id="IPR006214">
    <property type="entry name" value="Bax_inhibitor_1-related"/>
</dbReference>
<evidence type="ECO:0000256" key="4">
    <source>
        <dbReference type="ARBA" id="ARBA00023136"/>
    </source>
</evidence>
<evidence type="ECO:0000313" key="6">
    <source>
        <dbReference type="EMBL" id="KAK9001948.1"/>
    </source>
</evidence>
<feature type="transmembrane region" description="Helical" evidence="5">
    <location>
        <begin position="36"/>
        <end position="57"/>
    </location>
</feature>
<evidence type="ECO:0000313" key="7">
    <source>
        <dbReference type="Proteomes" id="UP001396334"/>
    </source>
</evidence>
<name>A0ABR2QMR1_9ROSI</name>
<dbReference type="PANTHER" id="PTHR23291">
    <property type="entry name" value="BAX INHIBITOR-RELATED"/>
    <property type="match status" value="1"/>
</dbReference>
<evidence type="ECO:0000256" key="1">
    <source>
        <dbReference type="ARBA" id="ARBA00004141"/>
    </source>
</evidence>
<keyword evidence="7" id="KW-1185">Reference proteome</keyword>
<dbReference type="Proteomes" id="UP001396334">
    <property type="component" value="Unassembled WGS sequence"/>
</dbReference>
<comment type="similarity">
    <text evidence="5">Belongs to the BI1 family.</text>
</comment>
<accession>A0ABR2QMR1</accession>
<proteinExistence type="inferred from homology"/>
<organism evidence="6 7">
    <name type="scientific">Hibiscus sabdariffa</name>
    <name type="common">roselle</name>
    <dbReference type="NCBI Taxonomy" id="183260"/>
    <lineage>
        <taxon>Eukaryota</taxon>
        <taxon>Viridiplantae</taxon>
        <taxon>Streptophyta</taxon>
        <taxon>Embryophyta</taxon>
        <taxon>Tracheophyta</taxon>
        <taxon>Spermatophyta</taxon>
        <taxon>Magnoliopsida</taxon>
        <taxon>eudicotyledons</taxon>
        <taxon>Gunneridae</taxon>
        <taxon>Pentapetalae</taxon>
        <taxon>rosids</taxon>
        <taxon>malvids</taxon>
        <taxon>Malvales</taxon>
        <taxon>Malvaceae</taxon>
        <taxon>Malvoideae</taxon>
        <taxon>Hibiscus</taxon>
    </lineage>
</organism>
<protein>
    <recommendedName>
        <fullName evidence="8">BI1-like protein</fullName>
    </recommendedName>
</protein>
<evidence type="ECO:0000256" key="3">
    <source>
        <dbReference type="ARBA" id="ARBA00022989"/>
    </source>
</evidence>
<evidence type="ECO:0000256" key="2">
    <source>
        <dbReference type="ARBA" id="ARBA00022692"/>
    </source>
</evidence>
<feature type="transmembrane region" description="Helical" evidence="5">
    <location>
        <begin position="69"/>
        <end position="91"/>
    </location>
</feature>
<comment type="caution">
    <text evidence="6">The sequence shown here is derived from an EMBL/GenBank/DDBJ whole genome shotgun (WGS) entry which is preliminary data.</text>
</comment>
<gene>
    <name evidence="6" type="ORF">V6N11_024643</name>
</gene>
<feature type="transmembrane region" description="Helical" evidence="5">
    <location>
        <begin position="159"/>
        <end position="177"/>
    </location>
</feature>
<keyword evidence="2 5" id="KW-0812">Transmembrane</keyword>
<sequence>MYNQTKRKSDVEAGSRHLYPMMQEPPAVRWAFIRKVYSILAIQLLATAAVSATVVFVHQISHFFVSTRAGFALYIVIVILPFITLCPLYLLHRRHPWNYLLLGVFTVSIAFSVGLSCAFTKGKVILEAAVLTAVVVISLTLYTFWAAKRGHDFNFLGPFLFAALIVLIVFALIQVFFPLGRLSMMIYGGLAAIIFSGYIVYDTDNLIKRYSYDQYIWAAVSLYIDVINLFLALLTFFRAADA</sequence>
<feature type="transmembrane region" description="Helical" evidence="5">
    <location>
        <begin position="97"/>
        <end position="117"/>
    </location>
</feature>
<reference evidence="6 7" key="1">
    <citation type="journal article" date="2024" name="G3 (Bethesda)">
        <title>Genome assembly of Hibiscus sabdariffa L. provides insights into metabolisms of medicinal natural products.</title>
        <authorList>
            <person name="Kim T."/>
        </authorList>
    </citation>
    <scope>NUCLEOTIDE SEQUENCE [LARGE SCALE GENOMIC DNA]</scope>
    <source>
        <strain evidence="6">TK-2024</strain>
        <tissue evidence="6">Old leaves</tissue>
    </source>
</reference>
<feature type="transmembrane region" description="Helical" evidence="5">
    <location>
        <begin position="184"/>
        <end position="201"/>
    </location>
</feature>
<dbReference type="EMBL" id="JBBPBN010000035">
    <property type="protein sequence ID" value="KAK9001948.1"/>
    <property type="molecule type" value="Genomic_DNA"/>
</dbReference>
<evidence type="ECO:0008006" key="8">
    <source>
        <dbReference type="Google" id="ProtNLM"/>
    </source>
</evidence>
<dbReference type="PANTHER" id="PTHR23291:SF31">
    <property type="entry name" value="PROTEIN LIFEGUARD 4"/>
    <property type="match status" value="1"/>
</dbReference>
<keyword evidence="3 5" id="KW-1133">Transmembrane helix</keyword>